<reference evidence="2 3" key="1">
    <citation type="journal article" date="2018" name="ISME J.">
        <title>Endosymbiont genomes yield clues of tubeworm success.</title>
        <authorList>
            <person name="Li Y."/>
            <person name="Liles M.R."/>
            <person name="Halanych K.M."/>
        </authorList>
    </citation>
    <scope>NUCLEOTIDE SEQUENCE [LARGE SCALE GENOMIC DNA]</scope>
    <source>
        <strain evidence="2">A1464</strain>
    </source>
</reference>
<evidence type="ECO:0000313" key="3">
    <source>
        <dbReference type="Proteomes" id="UP000254266"/>
    </source>
</evidence>
<evidence type="ECO:0000259" key="1">
    <source>
        <dbReference type="Pfam" id="PF03190"/>
    </source>
</evidence>
<organism evidence="2 3">
    <name type="scientific">endosymbiont of Galathealinum brachiosum</name>
    <dbReference type="NCBI Taxonomy" id="2200906"/>
    <lineage>
        <taxon>Bacteria</taxon>
        <taxon>Pseudomonadati</taxon>
        <taxon>Pseudomonadota</taxon>
        <taxon>Gammaproteobacteria</taxon>
        <taxon>sulfur-oxidizing symbionts</taxon>
    </lineage>
</organism>
<sequence>MIIKLHLLFLIILLLNSLTQTIHATSSDPEILPGAISFKASLVEKIKNLKIQRGDNYKPRTKHLTLTGKAKYTNRLFLESSPYLLQHAHNPVNWYPWGDEAFAVAAKLKRPVLLSVGYSTCHWCHVMEEESFEDIEIATYINENFIAIKVDREERPDIDAIYMAALYALGQNGGWPMNVWLTPDRKPFYGGTYFPARDGDRGNSTGLLTVLKILKHTYQTRAEEIIDRSEYLANTIKRNLQPDSESTIPKIDVLKLAAEYYKNNFDAFYGGTGNAPKFPSSTAIQFLLRYHNRTGDKKSLEIVELTLTKMAAGGIYDQIGGGFHRYSIDNEWLVPHFEKMLYDNALLTVDYLEAYQVTKNKNFQRIANEILHYIKRDMTSAEGAFYSATDADSPTPKGDNEEGYFFTWSTEELVKTLGKKNSDIVIRYYSASKDGNFEGRNILNTPVSLDSFSRENSINKDNLVEIIRESNQILYQQRKTRLPPIRDEKILVAWNGLMISAFAKAGLILNNQGYIQQAINSAQFILDNLYINGRLFRSYKDGAAKHNAYLSDYAFLIASFLDLYEATYDINWLYQAIDLDKTLENHYGDSKNGGFYMTSNDHEKLIAREKPGYDGAEPTGNSIHALNLFRLGEFTANTKYTNRAVKTIKSFSSTLEKSPMALSKMLLAVDFYYDKAKEIIIVTPDKKIHESEKFINEFRKQFIPNRILSVLSEGESIKTATKLISIADGKVAINNKTTAYVCTLGSCELPTNNINIFSQQISKTEYPDK</sequence>
<comment type="caution">
    <text evidence="2">The sequence shown here is derived from an EMBL/GenBank/DDBJ whole genome shotgun (WGS) entry which is preliminary data.</text>
</comment>
<dbReference type="EMBL" id="QFXC01000008">
    <property type="protein sequence ID" value="RDH84014.1"/>
    <property type="molecule type" value="Genomic_DNA"/>
</dbReference>
<dbReference type="Gene3D" id="1.50.10.20">
    <property type="match status" value="1"/>
</dbReference>
<dbReference type="Pfam" id="PF03190">
    <property type="entry name" value="Thioredox_DsbH"/>
    <property type="match status" value="1"/>
</dbReference>
<evidence type="ECO:0000313" key="2">
    <source>
        <dbReference type="EMBL" id="RDH84014.1"/>
    </source>
</evidence>
<dbReference type="PIRSF" id="PIRSF006402">
    <property type="entry name" value="UCP006402_thioredoxin"/>
    <property type="match status" value="1"/>
</dbReference>
<dbReference type="AlphaFoldDB" id="A0A370DI27"/>
<dbReference type="SUPFAM" id="SSF52833">
    <property type="entry name" value="Thioredoxin-like"/>
    <property type="match status" value="1"/>
</dbReference>
<proteinExistence type="predicted"/>
<dbReference type="CDD" id="cd02955">
    <property type="entry name" value="SSP411"/>
    <property type="match status" value="1"/>
</dbReference>
<keyword evidence="3" id="KW-1185">Reference proteome</keyword>
<dbReference type="GO" id="GO:0005975">
    <property type="term" value="P:carbohydrate metabolic process"/>
    <property type="evidence" value="ECO:0007669"/>
    <property type="project" value="InterPro"/>
</dbReference>
<gene>
    <name evidence="2" type="ORF">DIZ80_07720</name>
</gene>
<feature type="domain" description="Spermatogenesis-associated protein 20-like TRX" evidence="1">
    <location>
        <begin position="73"/>
        <end position="236"/>
    </location>
</feature>
<name>A0A370DI27_9GAMM</name>
<dbReference type="SUPFAM" id="SSF48208">
    <property type="entry name" value="Six-hairpin glycosidases"/>
    <property type="match status" value="1"/>
</dbReference>
<dbReference type="PANTHER" id="PTHR42899">
    <property type="entry name" value="SPERMATOGENESIS-ASSOCIATED PROTEIN 20"/>
    <property type="match status" value="1"/>
</dbReference>
<dbReference type="InterPro" id="IPR036249">
    <property type="entry name" value="Thioredoxin-like_sf"/>
</dbReference>
<dbReference type="PANTHER" id="PTHR42899:SF1">
    <property type="entry name" value="SPERMATOGENESIS-ASSOCIATED PROTEIN 20"/>
    <property type="match status" value="1"/>
</dbReference>
<dbReference type="InterPro" id="IPR008928">
    <property type="entry name" value="6-hairpin_glycosidase_sf"/>
</dbReference>
<accession>A0A370DI27</accession>
<dbReference type="Gene3D" id="3.40.30.10">
    <property type="entry name" value="Glutaredoxin"/>
    <property type="match status" value="1"/>
</dbReference>
<dbReference type="Proteomes" id="UP000254266">
    <property type="component" value="Unassembled WGS sequence"/>
</dbReference>
<protein>
    <submittedName>
        <fullName evidence="2">Thioredoxin domain-containing protein</fullName>
    </submittedName>
</protein>
<dbReference type="InterPro" id="IPR024705">
    <property type="entry name" value="Ssp411"/>
</dbReference>
<dbReference type="InterPro" id="IPR004879">
    <property type="entry name" value="Ssp411-like_TRX"/>
</dbReference>